<dbReference type="EC" id="2.7.1.33" evidence="6 16"/>
<comment type="catalytic activity">
    <reaction evidence="1 16">
        <text>(R)-pantothenate + ATP = (R)-4'-phosphopantothenate + ADP + H(+)</text>
        <dbReference type="Rhea" id="RHEA:16373"/>
        <dbReference type="ChEBI" id="CHEBI:10986"/>
        <dbReference type="ChEBI" id="CHEBI:15378"/>
        <dbReference type="ChEBI" id="CHEBI:29032"/>
        <dbReference type="ChEBI" id="CHEBI:30616"/>
        <dbReference type="ChEBI" id="CHEBI:456216"/>
        <dbReference type="EC" id="2.7.1.33"/>
    </reaction>
</comment>
<keyword evidence="10 16" id="KW-0418">Kinase</keyword>
<feature type="binding site" evidence="16">
    <location>
        <position position="123"/>
    </location>
    <ligand>
        <name>ATP</name>
        <dbReference type="ChEBI" id="CHEBI:30616"/>
    </ligand>
</feature>
<dbReference type="GO" id="GO:0004594">
    <property type="term" value="F:pantothenate kinase activity"/>
    <property type="evidence" value="ECO:0007669"/>
    <property type="project" value="UniProtKB-UniRule"/>
</dbReference>
<evidence type="ECO:0000256" key="1">
    <source>
        <dbReference type="ARBA" id="ARBA00001206"/>
    </source>
</evidence>
<dbReference type="GO" id="GO:0005737">
    <property type="term" value="C:cytoplasm"/>
    <property type="evidence" value="ECO:0007669"/>
    <property type="project" value="UniProtKB-SubCell"/>
</dbReference>
<comment type="cofactor">
    <cofactor evidence="2">
        <name>K(+)</name>
        <dbReference type="ChEBI" id="CHEBI:29103"/>
    </cofactor>
</comment>
<evidence type="ECO:0000256" key="13">
    <source>
        <dbReference type="ARBA" id="ARBA00022993"/>
    </source>
</evidence>
<dbReference type="HAMAP" id="MF_01274">
    <property type="entry name" value="Pantothen_kinase_3"/>
    <property type="match status" value="1"/>
</dbReference>
<comment type="caution">
    <text evidence="17">The sequence shown here is derived from an EMBL/GenBank/DDBJ whole genome shotgun (WGS) entry which is preliminary data.</text>
</comment>
<keyword evidence="11 16" id="KW-0067">ATP-binding</keyword>
<keyword evidence="16" id="KW-0479">Metal-binding</keyword>
<dbReference type="SUPFAM" id="SSF53067">
    <property type="entry name" value="Actin-like ATPase domain"/>
    <property type="match status" value="2"/>
</dbReference>
<keyword evidence="12 16" id="KW-0630">Potassium</keyword>
<evidence type="ECO:0000256" key="7">
    <source>
        <dbReference type="ARBA" id="ARBA00022490"/>
    </source>
</evidence>
<feature type="binding site" evidence="16">
    <location>
        <position position="120"/>
    </location>
    <ligand>
        <name>K(+)</name>
        <dbReference type="ChEBI" id="CHEBI:29103"/>
    </ligand>
</feature>
<evidence type="ECO:0000256" key="6">
    <source>
        <dbReference type="ARBA" id="ARBA00012102"/>
    </source>
</evidence>
<comment type="subunit">
    <text evidence="5 16">Homodimer.</text>
</comment>
<evidence type="ECO:0000313" key="17">
    <source>
        <dbReference type="EMBL" id="TDQ42570.1"/>
    </source>
</evidence>
<evidence type="ECO:0000256" key="8">
    <source>
        <dbReference type="ARBA" id="ARBA00022679"/>
    </source>
</evidence>
<comment type="cofactor">
    <cofactor evidence="16">
        <name>NH4(+)</name>
        <dbReference type="ChEBI" id="CHEBI:28938"/>
    </cofactor>
    <cofactor evidence="16">
        <name>K(+)</name>
        <dbReference type="ChEBI" id="CHEBI:29103"/>
    </cofactor>
    <text evidence="16">A monovalent cation. Ammonium or potassium.</text>
</comment>
<sequence>MLWLDIGNSRMKWLYGTAADEHGGALAYQQPDDLQSAPIWQAIPKGTPVWASSVANPSVRQAVETAAKQIADANVHWARSEQERNGLRNSYQEISRLGVDRWMVMLAAWQQEQSAFVVVDAGSAITVDYVDGNGQHLGGHIVPGLNLMTRALFSGTANVKFNALNWGEIGPGKSTEQCVHHGVFAMATGYLEYVLAQWPGAREARWLITGGDALRLQSALSIEAEWRPNLVIEGLQIFAEER</sequence>
<feature type="binding site" evidence="16">
    <location>
        <position position="175"/>
    </location>
    <ligand>
        <name>substrate</name>
    </ligand>
</feature>
<evidence type="ECO:0000256" key="14">
    <source>
        <dbReference type="ARBA" id="ARBA00038036"/>
    </source>
</evidence>
<dbReference type="InterPro" id="IPR043129">
    <property type="entry name" value="ATPase_NBD"/>
</dbReference>
<evidence type="ECO:0000256" key="9">
    <source>
        <dbReference type="ARBA" id="ARBA00022741"/>
    </source>
</evidence>
<dbReference type="UniPathway" id="UPA00241">
    <property type="reaction ID" value="UER00352"/>
</dbReference>
<dbReference type="GO" id="GO:0015937">
    <property type="term" value="P:coenzyme A biosynthetic process"/>
    <property type="evidence" value="ECO:0007669"/>
    <property type="project" value="UniProtKB-UniRule"/>
</dbReference>
<keyword evidence="7 16" id="KW-0963">Cytoplasm</keyword>
<dbReference type="PANTHER" id="PTHR34265:SF1">
    <property type="entry name" value="TYPE III PANTOTHENATE KINASE"/>
    <property type="match status" value="1"/>
</dbReference>
<evidence type="ECO:0000256" key="12">
    <source>
        <dbReference type="ARBA" id="ARBA00022958"/>
    </source>
</evidence>
<comment type="subcellular location">
    <subcellularLocation>
        <location evidence="3 16">Cytoplasm</location>
    </subcellularLocation>
</comment>
<organism evidence="17 18">
    <name type="scientific">Permianibacter aggregans</name>
    <dbReference type="NCBI Taxonomy" id="1510150"/>
    <lineage>
        <taxon>Bacteria</taxon>
        <taxon>Pseudomonadati</taxon>
        <taxon>Pseudomonadota</taxon>
        <taxon>Gammaproteobacteria</taxon>
        <taxon>Pseudomonadales</taxon>
        <taxon>Pseudomonadaceae</taxon>
        <taxon>Permianibacter</taxon>
    </lineage>
</organism>
<dbReference type="NCBIfam" id="TIGR00671">
    <property type="entry name" value="baf"/>
    <property type="match status" value="1"/>
</dbReference>
<dbReference type="GO" id="GO:0046872">
    <property type="term" value="F:metal ion binding"/>
    <property type="evidence" value="ECO:0007669"/>
    <property type="project" value="UniProtKB-KW"/>
</dbReference>
<keyword evidence="13 16" id="KW-0173">Coenzyme A biosynthesis</keyword>
<dbReference type="PANTHER" id="PTHR34265">
    <property type="entry name" value="TYPE III PANTOTHENATE KINASE"/>
    <property type="match status" value="1"/>
</dbReference>
<evidence type="ECO:0000256" key="15">
    <source>
        <dbReference type="ARBA" id="ARBA00040883"/>
    </source>
</evidence>
<name>A0A4R6U7P8_9GAMM</name>
<dbReference type="EMBL" id="SNYM01000034">
    <property type="protein sequence ID" value="TDQ42570.1"/>
    <property type="molecule type" value="Genomic_DNA"/>
</dbReference>
<evidence type="ECO:0000256" key="2">
    <source>
        <dbReference type="ARBA" id="ARBA00001958"/>
    </source>
</evidence>
<proteinExistence type="inferred from homology"/>
<keyword evidence="8 16" id="KW-0808">Transferase</keyword>
<feature type="binding site" evidence="16">
    <location>
        <begin position="5"/>
        <end position="12"/>
    </location>
    <ligand>
        <name>ATP</name>
        <dbReference type="ChEBI" id="CHEBI:30616"/>
    </ligand>
</feature>
<feature type="binding site" evidence="16">
    <location>
        <begin position="98"/>
        <end position="101"/>
    </location>
    <ligand>
        <name>substrate</name>
    </ligand>
</feature>
<dbReference type="GO" id="GO:0005524">
    <property type="term" value="F:ATP binding"/>
    <property type="evidence" value="ECO:0007669"/>
    <property type="project" value="UniProtKB-UniRule"/>
</dbReference>
<evidence type="ECO:0000313" key="18">
    <source>
        <dbReference type="Proteomes" id="UP000295375"/>
    </source>
</evidence>
<protein>
    <recommendedName>
        <fullName evidence="15 16">Type III pantothenate kinase</fullName>
        <ecNumber evidence="6 16">2.7.1.33</ecNumber>
    </recommendedName>
    <alternativeName>
        <fullName evidence="16">PanK-III</fullName>
    </alternativeName>
    <alternativeName>
        <fullName evidence="16">Pantothenic acid kinase</fullName>
    </alternativeName>
</protein>
<feature type="binding site" evidence="16">
    <location>
        <position position="91"/>
    </location>
    <ligand>
        <name>substrate</name>
    </ligand>
</feature>
<dbReference type="RefSeq" id="WP_157591264.1">
    <property type="nucleotide sequence ID" value="NZ_CP037953.1"/>
</dbReference>
<reference evidence="17 18" key="1">
    <citation type="submission" date="2019-03" db="EMBL/GenBank/DDBJ databases">
        <title>Genomic Encyclopedia of Type Strains, Phase IV (KMG-IV): sequencing the most valuable type-strain genomes for metagenomic binning, comparative biology and taxonomic classification.</title>
        <authorList>
            <person name="Goeker M."/>
        </authorList>
    </citation>
    <scope>NUCLEOTIDE SEQUENCE [LARGE SCALE GENOMIC DNA]</scope>
    <source>
        <strain evidence="17 18">DSM 103792</strain>
    </source>
</reference>
<evidence type="ECO:0000256" key="11">
    <source>
        <dbReference type="ARBA" id="ARBA00022840"/>
    </source>
</evidence>
<evidence type="ECO:0000256" key="5">
    <source>
        <dbReference type="ARBA" id="ARBA00011738"/>
    </source>
</evidence>
<dbReference type="InterPro" id="IPR004619">
    <property type="entry name" value="Type_III_PanK"/>
</dbReference>
<keyword evidence="18" id="KW-1185">Reference proteome</keyword>
<dbReference type="Proteomes" id="UP000295375">
    <property type="component" value="Unassembled WGS sequence"/>
</dbReference>
<evidence type="ECO:0000256" key="10">
    <source>
        <dbReference type="ARBA" id="ARBA00022777"/>
    </source>
</evidence>
<keyword evidence="9 16" id="KW-0547">Nucleotide-binding</keyword>
<evidence type="ECO:0000256" key="3">
    <source>
        <dbReference type="ARBA" id="ARBA00004496"/>
    </source>
</evidence>
<dbReference type="AlphaFoldDB" id="A0A4R6U7P8"/>
<comment type="similarity">
    <text evidence="14 16">Belongs to the type III pantothenate kinase family.</text>
</comment>
<accession>A0A4R6U7P8</accession>
<feature type="active site" description="Proton acceptor" evidence="16">
    <location>
        <position position="100"/>
    </location>
</feature>
<comment type="function">
    <text evidence="16">Catalyzes the phosphorylation of pantothenate (Pan), the first step in CoA biosynthesis.</text>
</comment>
<evidence type="ECO:0000256" key="4">
    <source>
        <dbReference type="ARBA" id="ARBA00005225"/>
    </source>
</evidence>
<gene>
    <name evidence="16" type="primary">coaX</name>
    <name evidence="17" type="ORF">EV696_13420</name>
</gene>
<evidence type="ECO:0000256" key="16">
    <source>
        <dbReference type="HAMAP-Rule" id="MF_01274"/>
    </source>
</evidence>
<dbReference type="Gene3D" id="3.30.420.40">
    <property type="match status" value="2"/>
</dbReference>
<comment type="pathway">
    <text evidence="4 16">Cofactor biosynthesis; coenzyme A biosynthesis; CoA from (R)-pantothenate: step 1/5.</text>
</comment>
<dbReference type="Pfam" id="PF03309">
    <property type="entry name" value="Pan_kinase"/>
    <property type="match status" value="1"/>
</dbReference>
<dbReference type="CDD" id="cd24015">
    <property type="entry name" value="ASKHA_NBD_PanK-III"/>
    <property type="match status" value="1"/>
</dbReference>